<dbReference type="EMBL" id="BGPR01249207">
    <property type="protein sequence ID" value="GBM36509.1"/>
    <property type="molecule type" value="Genomic_DNA"/>
</dbReference>
<name>A0A4Y2F848_ARAVE</name>
<evidence type="ECO:0000313" key="3">
    <source>
        <dbReference type="Proteomes" id="UP000499080"/>
    </source>
</evidence>
<evidence type="ECO:0008006" key="4">
    <source>
        <dbReference type="Google" id="ProtNLM"/>
    </source>
</evidence>
<evidence type="ECO:0000313" key="2">
    <source>
        <dbReference type="EMBL" id="GBM36559.1"/>
    </source>
</evidence>
<organism evidence="2 3">
    <name type="scientific">Araneus ventricosus</name>
    <name type="common">Orbweaver spider</name>
    <name type="synonym">Epeira ventricosa</name>
    <dbReference type="NCBI Taxonomy" id="182803"/>
    <lineage>
        <taxon>Eukaryota</taxon>
        <taxon>Metazoa</taxon>
        <taxon>Ecdysozoa</taxon>
        <taxon>Arthropoda</taxon>
        <taxon>Chelicerata</taxon>
        <taxon>Arachnida</taxon>
        <taxon>Araneae</taxon>
        <taxon>Araneomorphae</taxon>
        <taxon>Entelegynae</taxon>
        <taxon>Araneoidea</taxon>
        <taxon>Araneidae</taxon>
        <taxon>Araneus</taxon>
    </lineage>
</organism>
<keyword evidence="3" id="KW-1185">Reference proteome</keyword>
<dbReference type="EMBL" id="BGPR01249223">
    <property type="protein sequence ID" value="GBM36559.1"/>
    <property type="molecule type" value="Genomic_DNA"/>
</dbReference>
<dbReference type="OrthoDB" id="8356482at2759"/>
<proteinExistence type="predicted"/>
<protein>
    <recommendedName>
        <fullName evidence="4">Transposase Tc1-like domain-containing protein</fullName>
    </recommendedName>
</protein>
<comment type="caution">
    <text evidence="2">The sequence shown here is derived from an EMBL/GenBank/DDBJ whole genome shotgun (WGS) entry which is preliminary data.</text>
</comment>
<dbReference type="AlphaFoldDB" id="A0A4Y2F848"/>
<dbReference type="Proteomes" id="UP000499080">
    <property type="component" value="Unassembled WGS sequence"/>
</dbReference>
<gene>
    <name evidence="1" type="ORF">AVEN_114687_1</name>
    <name evidence="2" type="ORF">AVEN_162757_1</name>
</gene>
<reference evidence="2 3" key="1">
    <citation type="journal article" date="2019" name="Sci. Rep.">
        <title>Orb-weaving spider Araneus ventricosus genome elucidates the spidroin gene catalogue.</title>
        <authorList>
            <person name="Kono N."/>
            <person name="Nakamura H."/>
            <person name="Ohtoshi R."/>
            <person name="Moran D.A.P."/>
            <person name="Shinohara A."/>
            <person name="Yoshida Y."/>
            <person name="Fujiwara M."/>
            <person name="Mori M."/>
            <person name="Tomita M."/>
            <person name="Arakawa K."/>
        </authorList>
    </citation>
    <scope>NUCLEOTIDE SEQUENCE [LARGE SCALE GENOMIC DNA]</scope>
</reference>
<sequence length="111" mass="12945">MFTEGDQRSSIKVKVARGKIASECYHGLHKLVRYGIGQLHDGSKRFVRRNENSDLHRTGRPSILQHQIEIVSGLLSIDRRWTVRKLSVEVCLSHQTVWHILKKWRMSSRIT</sequence>
<accession>A0A4Y2F848</accession>
<evidence type="ECO:0000313" key="1">
    <source>
        <dbReference type="EMBL" id="GBM36509.1"/>
    </source>
</evidence>